<dbReference type="PROSITE" id="PS50846">
    <property type="entry name" value="HMA_2"/>
    <property type="match status" value="1"/>
</dbReference>
<organism evidence="2">
    <name type="scientific">Sphingobacterium sp. (strain 21)</name>
    <dbReference type="NCBI Taxonomy" id="743722"/>
    <lineage>
        <taxon>Bacteria</taxon>
        <taxon>Pseudomonadati</taxon>
        <taxon>Bacteroidota</taxon>
        <taxon>Sphingobacteriia</taxon>
        <taxon>Sphingobacteriales</taxon>
        <taxon>Sphingobacteriaceae</taxon>
        <taxon>Sphingobacterium</taxon>
    </lineage>
</organism>
<dbReference type="InterPro" id="IPR006121">
    <property type="entry name" value="HMA_dom"/>
</dbReference>
<dbReference type="OrthoDB" id="677920at2"/>
<evidence type="ECO:0000259" key="1">
    <source>
        <dbReference type="PROSITE" id="PS50846"/>
    </source>
</evidence>
<dbReference type="Gene3D" id="3.30.70.100">
    <property type="match status" value="1"/>
</dbReference>
<dbReference type="eggNOG" id="COG2608">
    <property type="taxonomic scope" value="Bacteria"/>
</dbReference>
<evidence type="ECO:0000313" key="2">
    <source>
        <dbReference type="EMBL" id="ADZ76861.1"/>
    </source>
</evidence>
<name>F4C150_SPHS2</name>
<dbReference type="KEGG" id="shg:Sph21_0279"/>
<dbReference type="GO" id="GO:0046872">
    <property type="term" value="F:metal ion binding"/>
    <property type="evidence" value="ECO:0007669"/>
    <property type="project" value="InterPro"/>
</dbReference>
<dbReference type="InterPro" id="IPR036163">
    <property type="entry name" value="HMA_dom_sf"/>
</dbReference>
<reference evidence="2" key="1">
    <citation type="submission" date="2011-03" db="EMBL/GenBank/DDBJ databases">
        <title>Complete sequence of Sphingobacterium sp. 21.</title>
        <authorList>
            <consortium name="US DOE Joint Genome Institute"/>
            <person name="Lucas S."/>
            <person name="Copeland A."/>
            <person name="Lapidus A."/>
            <person name="Cheng J.-F."/>
            <person name="Goodwin L."/>
            <person name="Pitluck S."/>
            <person name="Davenport K."/>
            <person name="Detter J.C."/>
            <person name="Han C."/>
            <person name="Tapia R."/>
            <person name="Land M."/>
            <person name="Hauser L."/>
            <person name="Kyrpides N."/>
            <person name="Ivanova N."/>
            <person name="Ovchinnikova G."/>
            <person name="Pagani I."/>
            <person name="Siebers A.K."/>
            <person name="Allgaier M."/>
            <person name="Thelen M.P."/>
            <person name="Hugenholtz P."/>
            <person name="Woyke T."/>
        </authorList>
    </citation>
    <scope>NUCLEOTIDE SEQUENCE</scope>
    <source>
        <strain evidence="2">21</strain>
    </source>
</reference>
<dbReference type="PATRIC" id="fig|743722.3.peg.299"/>
<dbReference type="CDD" id="cd00371">
    <property type="entry name" value="HMA"/>
    <property type="match status" value="1"/>
</dbReference>
<dbReference type="STRING" id="743722.Sph21_0279"/>
<dbReference type="HOGENOM" id="CLU_134973_7_3_10"/>
<feature type="domain" description="HMA" evidence="1">
    <location>
        <begin position="1"/>
        <end position="68"/>
    </location>
</feature>
<dbReference type="AlphaFoldDB" id="F4C150"/>
<dbReference type="EMBL" id="CP002584">
    <property type="protein sequence ID" value="ADZ76861.1"/>
    <property type="molecule type" value="Genomic_DNA"/>
</dbReference>
<gene>
    <name evidence="2" type="ordered locus">Sph21_0279</name>
</gene>
<dbReference type="SUPFAM" id="SSF55008">
    <property type="entry name" value="HMA, heavy metal-associated domain"/>
    <property type="match status" value="1"/>
</dbReference>
<proteinExistence type="predicted"/>
<protein>
    <recommendedName>
        <fullName evidence="1">HMA domain-containing protein</fullName>
    </recommendedName>
</protein>
<accession>F4C150</accession>
<sequence length="70" mass="7706">MGTLTFKTNIKCSGCIETVTPFLNNLSEIEKWEVDTASPDKILTVQGDESLNDQKVISLLEQAGYKAEKA</sequence>